<reference evidence="1 2" key="1">
    <citation type="submission" date="2018-12" db="EMBL/GenBank/DDBJ databases">
        <authorList>
            <consortium name="Pathogen Informatics"/>
        </authorList>
    </citation>
    <scope>NUCLEOTIDE SEQUENCE [LARGE SCALE GENOMIC DNA]</scope>
    <source>
        <strain evidence="1 2">NCTC7357</strain>
    </source>
</reference>
<sequence length="36" mass="3951">MPQSCFKCAIAEHLSKAVGVSILRGRLNPVKKKARI</sequence>
<proteinExistence type="predicted"/>
<accession>A0AAX3FS41</accession>
<dbReference type="AlphaFoldDB" id="A0AAX3FS41"/>
<dbReference type="EMBL" id="LR134334">
    <property type="protein sequence ID" value="VEF73563.1"/>
    <property type="molecule type" value="Genomic_DNA"/>
</dbReference>
<name>A0AAX3FS41_9PSED</name>
<gene>
    <name evidence="1" type="ORF">NCTC7357_01828</name>
</gene>
<evidence type="ECO:0000313" key="1">
    <source>
        <dbReference type="EMBL" id="VEF73563.1"/>
    </source>
</evidence>
<organism evidence="1 2">
    <name type="scientific">Pseudomonas chlororaphis</name>
    <dbReference type="NCBI Taxonomy" id="587753"/>
    <lineage>
        <taxon>Bacteria</taxon>
        <taxon>Pseudomonadati</taxon>
        <taxon>Pseudomonadota</taxon>
        <taxon>Gammaproteobacteria</taxon>
        <taxon>Pseudomonadales</taxon>
        <taxon>Pseudomonadaceae</taxon>
        <taxon>Pseudomonas</taxon>
    </lineage>
</organism>
<protein>
    <submittedName>
        <fullName evidence="1">Uncharacterized protein</fullName>
    </submittedName>
</protein>
<dbReference type="Proteomes" id="UP000277437">
    <property type="component" value="Chromosome"/>
</dbReference>
<evidence type="ECO:0000313" key="2">
    <source>
        <dbReference type="Proteomes" id="UP000277437"/>
    </source>
</evidence>